<evidence type="ECO:0000256" key="3">
    <source>
        <dbReference type="ARBA" id="ARBA00022538"/>
    </source>
</evidence>
<dbReference type="InterPro" id="IPR028325">
    <property type="entry name" value="VG_K_chnl"/>
</dbReference>
<protein>
    <recommendedName>
        <fullName evidence="14">Ion transport domain-containing protein</fullName>
    </recommendedName>
</protein>
<dbReference type="PANTHER" id="PTHR11537:SF254">
    <property type="entry name" value="POTASSIUM VOLTAGE-GATED CHANNEL PROTEIN SHAB"/>
    <property type="match status" value="1"/>
</dbReference>
<evidence type="ECO:0000256" key="7">
    <source>
        <dbReference type="ARBA" id="ARBA00022958"/>
    </source>
</evidence>
<feature type="region of interest" description="Disordered" evidence="12">
    <location>
        <begin position="179"/>
        <end position="225"/>
    </location>
</feature>
<feature type="domain" description="Ion transport" evidence="14">
    <location>
        <begin position="609"/>
        <end position="877"/>
    </location>
</feature>
<keyword evidence="17" id="KW-1185">Reference proteome</keyword>
<feature type="transmembrane region" description="Helical" evidence="13">
    <location>
        <begin position="522"/>
        <end position="542"/>
    </location>
</feature>
<evidence type="ECO:0000256" key="12">
    <source>
        <dbReference type="SAM" id="MobiDB-lite"/>
    </source>
</evidence>
<comment type="caution">
    <text evidence="16">The sequence shown here is derived from an EMBL/GenBank/DDBJ whole genome shotgun (WGS) entry which is preliminary data.</text>
</comment>
<keyword evidence="8 13" id="KW-1133">Transmembrane helix</keyword>
<dbReference type="InterPro" id="IPR005821">
    <property type="entry name" value="Ion_trans_dom"/>
</dbReference>
<name>A0ABP0SRA3_9DINO</name>
<dbReference type="EMBL" id="CAXAMN010028062">
    <property type="protein sequence ID" value="CAK9114940.1"/>
    <property type="molecule type" value="Genomic_DNA"/>
</dbReference>
<keyword evidence="9" id="KW-0406">Ion transport</keyword>
<dbReference type="Proteomes" id="UP001642484">
    <property type="component" value="Unassembled WGS sequence"/>
</dbReference>
<evidence type="ECO:0000256" key="5">
    <source>
        <dbReference type="ARBA" id="ARBA00022826"/>
    </source>
</evidence>
<feature type="transmembrane region" description="Helical" evidence="13">
    <location>
        <begin position="262"/>
        <end position="284"/>
    </location>
</feature>
<keyword evidence="10 13" id="KW-0472">Membrane</keyword>
<feature type="transmembrane region" description="Helical" evidence="13">
    <location>
        <begin position="662"/>
        <end position="681"/>
    </location>
</feature>
<keyword evidence="11" id="KW-0407">Ion channel</keyword>
<reference evidence="16 17" key="1">
    <citation type="submission" date="2024-02" db="EMBL/GenBank/DDBJ databases">
        <authorList>
            <person name="Chen Y."/>
            <person name="Shah S."/>
            <person name="Dougan E. K."/>
            <person name="Thang M."/>
            <person name="Chan C."/>
        </authorList>
    </citation>
    <scope>NUCLEOTIDE SEQUENCE [LARGE SCALE GENOMIC DNA]</scope>
</reference>
<dbReference type="PRINTS" id="PR00169">
    <property type="entry name" value="KCHANNEL"/>
</dbReference>
<feature type="transmembrane region" description="Helical" evidence="13">
    <location>
        <begin position="853"/>
        <end position="872"/>
    </location>
</feature>
<evidence type="ECO:0000313" key="17">
    <source>
        <dbReference type="Proteomes" id="UP001642484"/>
    </source>
</evidence>
<evidence type="ECO:0000256" key="4">
    <source>
        <dbReference type="ARBA" id="ARBA00022692"/>
    </source>
</evidence>
<dbReference type="Gene3D" id="1.10.287.70">
    <property type="match status" value="2"/>
</dbReference>
<evidence type="ECO:0000259" key="14">
    <source>
        <dbReference type="Pfam" id="PF00520"/>
    </source>
</evidence>
<keyword evidence="3" id="KW-0633">Potassium transport</keyword>
<dbReference type="PRINTS" id="PR01333">
    <property type="entry name" value="2POREKCHANEL"/>
</dbReference>
<keyword evidence="4 13" id="KW-0812">Transmembrane</keyword>
<dbReference type="EMBL" id="CAXAMN010028051">
    <property type="protein sequence ID" value="CAK9114869.1"/>
    <property type="molecule type" value="Genomic_DNA"/>
</dbReference>
<evidence type="ECO:0000256" key="10">
    <source>
        <dbReference type="ARBA" id="ARBA00023136"/>
    </source>
</evidence>
<feature type="transmembrane region" description="Helical" evidence="13">
    <location>
        <begin position="421"/>
        <end position="444"/>
    </location>
</feature>
<organism evidence="16 17">
    <name type="scientific">Durusdinium trenchii</name>
    <dbReference type="NCBI Taxonomy" id="1381693"/>
    <lineage>
        <taxon>Eukaryota</taxon>
        <taxon>Sar</taxon>
        <taxon>Alveolata</taxon>
        <taxon>Dinophyceae</taxon>
        <taxon>Suessiales</taxon>
        <taxon>Symbiodiniaceae</taxon>
        <taxon>Durusdinium</taxon>
    </lineage>
</organism>
<evidence type="ECO:0000256" key="2">
    <source>
        <dbReference type="ARBA" id="ARBA00022448"/>
    </source>
</evidence>
<keyword evidence="2" id="KW-0813">Transport</keyword>
<feature type="transmembrane region" description="Helical" evidence="13">
    <location>
        <begin position="610"/>
        <end position="628"/>
    </location>
</feature>
<gene>
    <name evidence="15" type="ORF">CCMP2556_LOCUS53110</name>
    <name evidence="16" type="ORF">CCMP2556_LOCUS53142</name>
</gene>
<sequence>MSKRTETLWRIHRSKNGSIMAWVTPLRPSRTQAWLETDEVQSTPLPGAAQDEKVLPVVQDLPHLPQAFREQQANQNEQITQWIAREEARVVEAYRQLEQLLAGNSCAVSGNRSSSQEELGDCLETLVVESVECETHATTDDMVSISSFRSLQQNRLEDWSRRHERLRKEAFLRMQSLLRSRRSPSPEGARDHYSRCYDSSSDALSSSSSKTPVKDIGETGGTPDVVQPVQAVPVSQQTAWLPSTTDWCRWVFMMLDDADHFLVGKVISGFILLTILLSTTTFILESMPSFQYRPALCDALLFAGKPITKKACEPVPDESFFYLEIVCICIFTVEYLARLLTCHAEPSLGSTPLSRMLRYARKPLNIIDVLAVAPFYLGFLLGNSVSSLRVLRLFRVVRLFKLAKHHGGIRLCLEATANSGFTLAILMFFNVIVGLFFACVIYYIEGQQFSVADEFTRPTVDAFNNTVPAPHPFGVFVRADAQGEHEVETPFRSIPICLWWVFTTMTTVGYGDMVPTTPLGKVVGVLCFYCGVILLALPIGVLSSNFEHAYAQNHQKDSIHSLVLSVKRRASTTVHVSQRNGTSWLPETESWAAMIFMLLSDPSSCRAAKTVSWFVTFVILVTTVSMLLESLPDFNPTPAACKPWPEITLESCRPRPGDAFDYIEAVCIGIFTIEYVLRILLVHTVSYRDIGLPAKVGPVTLTLKYAMQWLNLVDFLAIAPYYVSLSGLYQGSTGALRVLRLVRVFRLLKSPKLRDGVDMIISIVGESLPGILSVFSLTSIVCILFSSCLWIAEGTDYSVTYQPQLYPRGVYVRPTKHGYGEEPTPFTSISHCFWWFFVTATTVGYGDEFPTTALGRLTAVGTFYAGIVLVAIKLTIVGRALKQSFPQWNGQVSSVSNPR</sequence>
<dbReference type="Gene3D" id="1.20.120.350">
    <property type="entry name" value="Voltage-gated potassium channels. Chain C"/>
    <property type="match status" value="2"/>
</dbReference>
<feature type="transmembrane region" description="Helical" evidence="13">
    <location>
        <begin position="768"/>
        <end position="792"/>
    </location>
</feature>
<feature type="domain" description="Ion transport" evidence="14">
    <location>
        <begin position="266"/>
        <end position="552"/>
    </location>
</feature>
<dbReference type="PANTHER" id="PTHR11537">
    <property type="entry name" value="VOLTAGE-GATED POTASSIUM CHANNEL"/>
    <property type="match status" value="1"/>
</dbReference>
<keyword evidence="7" id="KW-0630">Potassium</keyword>
<feature type="transmembrane region" description="Helical" evidence="13">
    <location>
        <begin position="364"/>
        <end position="382"/>
    </location>
</feature>
<evidence type="ECO:0000313" key="16">
    <source>
        <dbReference type="EMBL" id="CAK9114940.1"/>
    </source>
</evidence>
<keyword evidence="5" id="KW-0631">Potassium channel</keyword>
<evidence type="ECO:0000256" key="11">
    <source>
        <dbReference type="ARBA" id="ARBA00023303"/>
    </source>
</evidence>
<evidence type="ECO:0000256" key="9">
    <source>
        <dbReference type="ARBA" id="ARBA00023065"/>
    </source>
</evidence>
<accession>A0ABP0SRA3</accession>
<dbReference type="Pfam" id="PF00520">
    <property type="entry name" value="Ion_trans"/>
    <property type="match status" value="2"/>
</dbReference>
<evidence type="ECO:0000256" key="1">
    <source>
        <dbReference type="ARBA" id="ARBA00004141"/>
    </source>
</evidence>
<feature type="transmembrane region" description="Helical" evidence="13">
    <location>
        <begin position="702"/>
        <end position="722"/>
    </location>
</feature>
<dbReference type="InterPro" id="IPR027359">
    <property type="entry name" value="Volt_channel_dom_sf"/>
</dbReference>
<keyword evidence="6" id="KW-0851">Voltage-gated channel</keyword>
<evidence type="ECO:0000256" key="13">
    <source>
        <dbReference type="SAM" id="Phobius"/>
    </source>
</evidence>
<evidence type="ECO:0000313" key="15">
    <source>
        <dbReference type="EMBL" id="CAK9114869.1"/>
    </source>
</evidence>
<feature type="compositionally biased region" description="Low complexity" evidence="12">
    <location>
        <begin position="198"/>
        <end position="209"/>
    </location>
</feature>
<evidence type="ECO:0000256" key="6">
    <source>
        <dbReference type="ARBA" id="ARBA00022882"/>
    </source>
</evidence>
<dbReference type="SUPFAM" id="SSF81324">
    <property type="entry name" value="Voltage-gated potassium channels"/>
    <property type="match status" value="2"/>
</dbReference>
<dbReference type="InterPro" id="IPR003280">
    <property type="entry name" value="2pore_dom_K_chnl"/>
</dbReference>
<evidence type="ECO:0000256" key="8">
    <source>
        <dbReference type="ARBA" id="ARBA00022989"/>
    </source>
</evidence>
<comment type="subcellular location">
    <subcellularLocation>
        <location evidence="1">Membrane</location>
        <topology evidence="1">Multi-pass membrane protein</topology>
    </subcellularLocation>
</comment>
<proteinExistence type="predicted"/>